<protein>
    <submittedName>
        <fullName evidence="6">Haloacid dehalogenase superfamily, subfamily IA, variant 3 with third motif having DD or ED</fullName>
    </submittedName>
</protein>
<dbReference type="STRING" id="441119.SAMN04488047_103277"/>
<dbReference type="OrthoDB" id="9782449at2"/>
<reference evidence="6 7" key="1">
    <citation type="submission" date="2016-10" db="EMBL/GenBank/DDBJ databases">
        <authorList>
            <person name="de Groot N.N."/>
        </authorList>
    </citation>
    <scope>NUCLEOTIDE SEQUENCE [LARGE SCALE GENOMIC DNA]</scope>
    <source>
        <strain evidence="6 7">DSM 19547</strain>
    </source>
</reference>
<keyword evidence="4" id="KW-0460">Magnesium</keyword>
<evidence type="ECO:0000256" key="5">
    <source>
        <dbReference type="ARBA" id="ARBA00023277"/>
    </source>
</evidence>
<dbReference type="InterPro" id="IPR023198">
    <property type="entry name" value="PGP-like_dom2"/>
</dbReference>
<dbReference type="NCBIfam" id="TIGR01509">
    <property type="entry name" value="HAD-SF-IA-v3"/>
    <property type="match status" value="1"/>
</dbReference>
<dbReference type="GO" id="GO:0046872">
    <property type="term" value="F:metal ion binding"/>
    <property type="evidence" value="ECO:0007669"/>
    <property type="project" value="UniProtKB-KW"/>
</dbReference>
<sequence length="217" mass="23333">MPALLFDLDGTLLHSDPLHAKIFQEIFAARGQEIDEAFYTANIHGRENADIFGEFFPDEDAARLSDEKEATFRDRLGRREPTPGTTALLDRAHRAGWGIALVTNAPRLNAHAMLDAIGLVERFGTIVVGEECERGKPHPAPYRAAMEALGVASRDSVAFEDSRSGVASARAAGVFTVGLRSSLTHDQLCAAGADTTIADFTDTALDRILGRLEGATA</sequence>
<organism evidence="6 7">
    <name type="scientific">Tranquillimonas alkanivorans</name>
    <dbReference type="NCBI Taxonomy" id="441119"/>
    <lineage>
        <taxon>Bacteria</taxon>
        <taxon>Pseudomonadati</taxon>
        <taxon>Pseudomonadota</taxon>
        <taxon>Alphaproteobacteria</taxon>
        <taxon>Rhodobacterales</taxon>
        <taxon>Roseobacteraceae</taxon>
        <taxon>Tranquillimonas</taxon>
    </lineage>
</organism>
<dbReference type="Gene3D" id="3.40.50.1000">
    <property type="entry name" value="HAD superfamily/HAD-like"/>
    <property type="match status" value="1"/>
</dbReference>
<evidence type="ECO:0000256" key="2">
    <source>
        <dbReference type="ARBA" id="ARBA00006171"/>
    </source>
</evidence>
<dbReference type="Pfam" id="PF13419">
    <property type="entry name" value="HAD_2"/>
    <property type="match status" value="1"/>
</dbReference>
<dbReference type="InterPro" id="IPR041492">
    <property type="entry name" value="HAD_2"/>
</dbReference>
<keyword evidence="3" id="KW-0479">Metal-binding</keyword>
<dbReference type="EMBL" id="FOXA01000003">
    <property type="protein sequence ID" value="SFP20737.1"/>
    <property type="molecule type" value="Genomic_DNA"/>
</dbReference>
<evidence type="ECO:0000313" key="6">
    <source>
        <dbReference type="EMBL" id="SFP20737.1"/>
    </source>
</evidence>
<dbReference type="PRINTS" id="PR00413">
    <property type="entry name" value="HADHALOGNASE"/>
</dbReference>
<dbReference type="PANTHER" id="PTHR46193:SF18">
    <property type="entry name" value="HEXITOL PHOSPHATASE B"/>
    <property type="match status" value="1"/>
</dbReference>
<name>A0A1I5NG84_9RHOB</name>
<accession>A0A1I5NG84</accession>
<dbReference type="Gene3D" id="1.10.150.240">
    <property type="entry name" value="Putative phosphatase, domain 2"/>
    <property type="match status" value="1"/>
</dbReference>
<dbReference type="PANTHER" id="PTHR46193">
    <property type="entry name" value="6-PHOSPHOGLUCONATE PHOSPHATASE"/>
    <property type="match status" value="1"/>
</dbReference>
<dbReference type="SUPFAM" id="SSF56784">
    <property type="entry name" value="HAD-like"/>
    <property type="match status" value="1"/>
</dbReference>
<dbReference type="RefSeq" id="WP_093419427.1">
    <property type="nucleotide sequence ID" value="NZ_FOXA01000003.1"/>
</dbReference>
<dbReference type="InterPro" id="IPR036412">
    <property type="entry name" value="HAD-like_sf"/>
</dbReference>
<proteinExistence type="inferred from homology"/>
<dbReference type="GO" id="GO:0003824">
    <property type="term" value="F:catalytic activity"/>
    <property type="evidence" value="ECO:0007669"/>
    <property type="project" value="UniProtKB-ARBA"/>
</dbReference>
<keyword evidence="5" id="KW-0119">Carbohydrate metabolism</keyword>
<evidence type="ECO:0000313" key="7">
    <source>
        <dbReference type="Proteomes" id="UP000199356"/>
    </source>
</evidence>
<comment type="similarity">
    <text evidence="2">Belongs to the HAD-like hydrolase superfamily. CbbY/CbbZ/Gph/YieH family.</text>
</comment>
<comment type="cofactor">
    <cofactor evidence="1">
        <name>Mg(2+)</name>
        <dbReference type="ChEBI" id="CHEBI:18420"/>
    </cofactor>
</comment>
<dbReference type="SFLD" id="SFLDS00003">
    <property type="entry name" value="Haloacid_Dehalogenase"/>
    <property type="match status" value="1"/>
</dbReference>
<dbReference type="Proteomes" id="UP000199356">
    <property type="component" value="Unassembled WGS sequence"/>
</dbReference>
<dbReference type="SFLD" id="SFLDG01135">
    <property type="entry name" value="C1.5.6:_HAD__Beta-PGM__Phospha"/>
    <property type="match status" value="1"/>
</dbReference>
<evidence type="ECO:0000256" key="4">
    <source>
        <dbReference type="ARBA" id="ARBA00022842"/>
    </source>
</evidence>
<dbReference type="InterPro" id="IPR023214">
    <property type="entry name" value="HAD_sf"/>
</dbReference>
<gene>
    <name evidence="6" type="ORF">SAMN04488047_103277</name>
</gene>
<dbReference type="AlphaFoldDB" id="A0A1I5NG84"/>
<evidence type="ECO:0000256" key="3">
    <source>
        <dbReference type="ARBA" id="ARBA00022723"/>
    </source>
</evidence>
<keyword evidence="7" id="KW-1185">Reference proteome</keyword>
<dbReference type="InterPro" id="IPR006439">
    <property type="entry name" value="HAD-SF_hydro_IA"/>
</dbReference>
<dbReference type="InterPro" id="IPR051600">
    <property type="entry name" value="Beta-PGM-like"/>
</dbReference>
<evidence type="ECO:0000256" key="1">
    <source>
        <dbReference type="ARBA" id="ARBA00001946"/>
    </source>
</evidence>
<dbReference type="SFLD" id="SFLDG01129">
    <property type="entry name" value="C1.5:_HAD__Beta-PGM__Phosphata"/>
    <property type="match status" value="1"/>
</dbReference>